<dbReference type="Proteomes" id="UP000462363">
    <property type="component" value="Unassembled WGS sequence"/>
</dbReference>
<keyword evidence="1" id="KW-1133">Transmembrane helix</keyword>
<reference evidence="2 3" key="1">
    <citation type="submission" date="2019-08" db="EMBL/GenBank/DDBJ databases">
        <title>In-depth cultivation of the pig gut microbiome towards novel bacterial diversity and tailored functional studies.</title>
        <authorList>
            <person name="Wylensek D."/>
            <person name="Hitch T.C.A."/>
            <person name="Clavel T."/>
        </authorList>
    </citation>
    <scope>NUCLEOTIDE SEQUENCE [LARGE SCALE GENOMIC DNA]</scope>
    <source>
        <strain evidence="2 3">BL-389-WT-3D</strain>
    </source>
</reference>
<dbReference type="AlphaFoldDB" id="A0A844F4D5"/>
<sequence length="191" mass="21058">MKREETDRNEQIGKKKSRGKRQKNKICIIVLLIILLLGIGILVFLYVKGHKSDDFAPKLDSTAEQMEDTGEKMDAPEGGGAVSLTYSTAVTISMKDRTAQILFENPSKSTKDTVLQLTVEGQKEGQESVIAESELIPAGYKLSQMELNDDVELKAGKYEGNLNVLYYDSESGKKEVVDTKIPVTLTVNNGN</sequence>
<evidence type="ECO:0000313" key="3">
    <source>
        <dbReference type="Proteomes" id="UP000462363"/>
    </source>
</evidence>
<accession>A0A844F4D5</accession>
<evidence type="ECO:0000256" key="1">
    <source>
        <dbReference type="SAM" id="Phobius"/>
    </source>
</evidence>
<keyword evidence="1" id="KW-0472">Membrane</keyword>
<keyword evidence="1" id="KW-0812">Transmembrane</keyword>
<feature type="transmembrane region" description="Helical" evidence="1">
    <location>
        <begin position="26"/>
        <end position="47"/>
    </location>
</feature>
<name>A0A844F4D5_CLOSV</name>
<dbReference type="RefSeq" id="WP_154321948.1">
    <property type="nucleotide sequence ID" value="NZ_CAMAAA010000032.1"/>
</dbReference>
<gene>
    <name evidence="2" type="ORF">FYJ37_05475</name>
</gene>
<protein>
    <submittedName>
        <fullName evidence="2">Uncharacterized protein</fullName>
    </submittedName>
</protein>
<evidence type="ECO:0000313" key="2">
    <source>
        <dbReference type="EMBL" id="MSS39813.1"/>
    </source>
</evidence>
<proteinExistence type="predicted"/>
<comment type="caution">
    <text evidence="2">The sequence shown here is derived from an EMBL/GenBank/DDBJ whole genome shotgun (WGS) entry which is preliminary data.</text>
</comment>
<dbReference type="EMBL" id="VUMB01000009">
    <property type="protein sequence ID" value="MSS39813.1"/>
    <property type="molecule type" value="Genomic_DNA"/>
</dbReference>
<organism evidence="2 3">
    <name type="scientific">Clostridium scindens (strain JCM 10418 / VPI 12708)</name>
    <dbReference type="NCBI Taxonomy" id="29347"/>
    <lineage>
        <taxon>Bacteria</taxon>
        <taxon>Bacillati</taxon>
        <taxon>Bacillota</taxon>
        <taxon>Clostridia</taxon>
        <taxon>Lachnospirales</taxon>
        <taxon>Lachnospiraceae</taxon>
    </lineage>
</organism>